<evidence type="ECO:0000256" key="5">
    <source>
        <dbReference type="SAM" id="Phobius"/>
    </source>
</evidence>
<dbReference type="GO" id="GO:0000155">
    <property type="term" value="F:phosphorelay sensor kinase activity"/>
    <property type="evidence" value="ECO:0007669"/>
    <property type="project" value="InterPro"/>
</dbReference>
<feature type="transmembrane region" description="Helical" evidence="5">
    <location>
        <begin position="353"/>
        <end position="376"/>
    </location>
</feature>
<dbReference type="AlphaFoldDB" id="A0A0H3A7E0"/>
<gene>
    <name evidence="11" type="ordered locus">Dvul_0350</name>
</gene>
<accession>A0A0H3A7E0</accession>
<dbReference type="Pfam" id="PF02518">
    <property type="entry name" value="HATPase_c"/>
    <property type="match status" value="1"/>
</dbReference>
<dbReference type="PROSITE" id="PS50110">
    <property type="entry name" value="RESPONSE_REGULATORY"/>
    <property type="match status" value="1"/>
</dbReference>
<dbReference type="PROSITE" id="PS50113">
    <property type="entry name" value="PAC"/>
    <property type="match status" value="3"/>
</dbReference>
<dbReference type="SMART" id="SM00448">
    <property type="entry name" value="REC"/>
    <property type="match status" value="1"/>
</dbReference>
<dbReference type="EC" id="2.7.13.3" evidence="2"/>
<dbReference type="HOGENOM" id="CLU_000445_89_20_7"/>
<dbReference type="Proteomes" id="UP000009173">
    <property type="component" value="Chromosome"/>
</dbReference>
<dbReference type="InterPro" id="IPR035965">
    <property type="entry name" value="PAS-like_dom_sf"/>
</dbReference>
<reference evidence="12" key="1">
    <citation type="journal article" date="2009" name="Environ. Microbiol.">
        <title>Contribution of mobile genetic elements to Desulfovibrio vulgaris genome plasticity.</title>
        <authorList>
            <person name="Walker C.B."/>
            <person name="Stolyar S."/>
            <person name="Chivian D."/>
            <person name="Pinel N."/>
            <person name="Gabster J.A."/>
            <person name="Dehal P.S."/>
            <person name="He Z."/>
            <person name="Yang Z.K."/>
            <person name="Yen H.C."/>
            <person name="Zhou J."/>
            <person name="Wall J.D."/>
            <person name="Hazen T.C."/>
            <person name="Arkin A.P."/>
            <person name="Stahl D.A."/>
        </authorList>
    </citation>
    <scope>NUCLEOTIDE SEQUENCE [LARGE SCALE GENOMIC DNA]</scope>
    <source>
        <strain evidence="12">DP4</strain>
    </source>
</reference>
<dbReference type="InterPro" id="IPR003661">
    <property type="entry name" value="HisK_dim/P_dom"/>
</dbReference>
<feature type="domain" description="PAS" evidence="9">
    <location>
        <begin position="635"/>
        <end position="707"/>
    </location>
</feature>
<dbReference type="SMART" id="SM00387">
    <property type="entry name" value="HATPase_c"/>
    <property type="match status" value="1"/>
</dbReference>
<dbReference type="CDD" id="cd00130">
    <property type="entry name" value="PAS"/>
    <property type="match status" value="3"/>
</dbReference>
<evidence type="ECO:0000256" key="6">
    <source>
        <dbReference type="SAM" id="SignalP"/>
    </source>
</evidence>
<dbReference type="InterPro" id="IPR000014">
    <property type="entry name" value="PAS"/>
</dbReference>
<dbReference type="Gene3D" id="1.10.287.130">
    <property type="match status" value="1"/>
</dbReference>
<feature type="domain" description="Response regulatory" evidence="8">
    <location>
        <begin position="1019"/>
        <end position="1134"/>
    </location>
</feature>
<dbReference type="Pfam" id="PF04392">
    <property type="entry name" value="ABC_sub_bind"/>
    <property type="match status" value="1"/>
</dbReference>
<evidence type="ECO:0000313" key="11">
    <source>
        <dbReference type="EMBL" id="ABM27373.1"/>
    </source>
</evidence>
<dbReference type="PROSITE" id="PS50109">
    <property type="entry name" value="HIS_KIN"/>
    <property type="match status" value="1"/>
</dbReference>
<comment type="catalytic activity">
    <reaction evidence="1">
        <text>ATP + protein L-histidine = ADP + protein N-phospho-L-histidine.</text>
        <dbReference type="EC" id="2.7.13.3"/>
    </reaction>
</comment>
<dbReference type="SMART" id="SM00388">
    <property type="entry name" value="HisKA"/>
    <property type="match status" value="1"/>
</dbReference>
<dbReference type="EMBL" id="CP000527">
    <property type="protein sequence ID" value="ABM27373.1"/>
    <property type="molecule type" value="Genomic_DNA"/>
</dbReference>
<evidence type="ECO:0000256" key="3">
    <source>
        <dbReference type="ARBA" id="ARBA00022553"/>
    </source>
</evidence>
<dbReference type="CDD" id="cd00082">
    <property type="entry name" value="HisKA"/>
    <property type="match status" value="1"/>
</dbReference>
<dbReference type="InterPro" id="IPR004358">
    <property type="entry name" value="Sig_transdc_His_kin-like_C"/>
</dbReference>
<evidence type="ECO:0000313" key="12">
    <source>
        <dbReference type="Proteomes" id="UP000009173"/>
    </source>
</evidence>
<evidence type="ECO:0000259" key="7">
    <source>
        <dbReference type="PROSITE" id="PS50109"/>
    </source>
</evidence>
<dbReference type="InterPro" id="IPR007487">
    <property type="entry name" value="ABC_transpt-TYRBP-like"/>
</dbReference>
<feature type="domain" description="PAC" evidence="10">
    <location>
        <begin position="460"/>
        <end position="512"/>
    </location>
</feature>
<keyword evidence="3 4" id="KW-0597">Phosphoprotein</keyword>
<dbReference type="InterPro" id="IPR036097">
    <property type="entry name" value="HisK_dim/P_sf"/>
</dbReference>
<feature type="chain" id="PRO_5002604129" description="histidine kinase" evidence="6">
    <location>
        <begin position="36"/>
        <end position="1140"/>
    </location>
</feature>
<dbReference type="RefSeq" id="WP_011791556.1">
    <property type="nucleotide sequence ID" value="NC_008751.1"/>
</dbReference>
<feature type="domain" description="Histidine kinase" evidence="7">
    <location>
        <begin position="776"/>
        <end position="999"/>
    </location>
</feature>
<keyword evidence="5" id="KW-0812">Transmembrane</keyword>
<dbReference type="InterPro" id="IPR013656">
    <property type="entry name" value="PAS_4"/>
</dbReference>
<dbReference type="SUPFAM" id="SSF55874">
    <property type="entry name" value="ATPase domain of HSP90 chaperone/DNA topoisomerase II/histidine kinase"/>
    <property type="match status" value="1"/>
</dbReference>
<dbReference type="Pfam" id="PF13188">
    <property type="entry name" value="PAS_8"/>
    <property type="match status" value="1"/>
</dbReference>
<dbReference type="CDD" id="cd00156">
    <property type="entry name" value="REC"/>
    <property type="match status" value="1"/>
</dbReference>
<dbReference type="SUPFAM" id="SSF52172">
    <property type="entry name" value="CheY-like"/>
    <property type="match status" value="1"/>
</dbReference>
<keyword evidence="11" id="KW-0418">Kinase</keyword>
<dbReference type="SUPFAM" id="SSF55785">
    <property type="entry name" value="PYP-like sensor domain (PAS domain)"/>
    <property type="match status" value="3"/>
</dbReference>
<dbReference type="SMART" id="SM00086">
    <property type="entry name" value="PAC"/>
    <property type="match status" value="2"/>
</dbReference>
<dbReference type="SMART" id="SM00091">
    <property type="entry name" value="PAS"/>
    <property type="match status" value="3"/>
</dbReference>
<organism evidence="11 12">
    <name type="scientific">Nitratidesulfovibrio vulgaris (strain DP4)</name>
    <name type="common">Desulfovibrio vulgaris</name>
    <dbReference type="NCBI Taxonomy" id="391774"/>
    <lineage>
        <taxon>Bacteria</taxon>
        <taxon>Pseudomonadati</taxon>
        <taxon>Thermodesulfobacteriota</taxon>
        <taxon>Desulfovibrionia</taxon>
        <taxon>Desulfovibrionales</taxon>
        <taxon>Desulfovibrionaceae</taxon>
        <taxon>Nitratidesulfovibrio</taxon>
    </lineage>
</organism>
<name>A0A0H3A7E0_NITV4</name>
<dbReference type="SUPFAM" id="SSF47384">
    <property type="entry name" value="Homodimeric domain of signal transducing histidine kinase"/>
    <property type="match status" value="1"/>
</dbReference>
<dbReference type="InterPro" id="IPR000700">
    <property type="entry name" value="PAS-assoc_C"/>
</dbReference>
<keyword evidence="5" id="KW-1133">Transmembrane helix</keyword>
<feature type="domain" description="PAC" evidence="10">
    <location>
        <begin position="582"/>
        <end position="634"/>
    </location>
</feature>
<dbReference type="Gene3D" id="3.30.450.20">
    <property type="entry name" value="PAS domain"/>
    <property type="match status" value="3"/>
</dbReference>
<dbReference type="Pfam" id="PF00512">
    <property type="entry name" value="HisKA"/>
    <property type="match status" value="1"/>
</dbReference>
<dbReference type="PROSITE" id="PS50112">
    <property type="entry name" value="PAS"/>
    <property type="match status" value="3"/>
</dbReference>
<dbReference type="KEGG" id="dvl:Dvul_0350"/>
<evidence type="ECO:0000259" key="9">
    <source>
        <dbReference type="PROSITE" id="PS50112"/>
    </source>
</evidence>
<dbReference type="PANTHER" id="PTHR43065">
    <property type="entry name" value="SENSOR HISTIDINE KINASE"/>
    <property type="match status" value="1"/>
</dbReference>
<feature type="domain" description="PAS" evidence="9">
    <location>
        <begin position="388"/>
        <end position="433"/>
    </location>
</feature>
<feature type="domain" description="PAS" evidence="9">
    <location>
        <begin position="513"/>
        <end position="556"/>
    </location>
</feature>
<sequence length="1140" mass="126807" precursor="true">MPTQPAIKALLQRALCAIVLCLCCVLCAPPAPAHADASRKAVLYLNSYHNGYSWSDDILAGIRKVLEASGRALVFQVEYMDSKKFLYKETEQTLYRLYRDKFRDTRFDLIIASDNAAMDFLTRFRDELFPGVPVVFCGLNDVKPESLRGRNMTGVIEDYDVAANIELALRFNPQLRRMVIIGDDSVTGAAIRNQVMAQVAPLRDRIEVEEWTDYRLDQMLAWVREQPADTFFYFVPIYRDIGGLFYTAEELLQKVRANSRAPLYSNWEFLLDHGIVGGKLISGVRHGEMAAELALRVLDGEKADAIPIIERADEEYMFDNKELTRLFISRSMLPPGSVVINEPSRFYELNKQVFWTIIISLVILSLTLVLLVMNILDKRRVEGKIKDQLSYLRQLTDTIPLPVYSKDADGRIRECNLAFLQFFSVERESVLGRYEWQAGERLALLRNAVDTDLMREPGQAAYDDTLPGPDGEARNVIVHKATYSNARGAIAGLVGVVVDYTDRKRAEDSLRAAEEKYRSIFESSPLGIFRLSPEGSLSDANPAFARMAGYDSSPAIMEQGRPAMDALLSGLDLARVGHEGILTWVADVQRPDGNRCTMHLTLLIRRDALGALRLVEGYAEDITKRKETERALSASQRMLRLVLDNIPQFVYWTDRDLRFIGANRSFLTFFGFAESHDISGLTMNDILHDGSALEIVQEANHAVIETGNPRYQSKLTITSPAGEKVWLETSRVPLMGERGDVVGLLTTAEDVTQRIHLERQLLQSQKMEAIGTLAGGISHDFNNILTSIINSIELAINDVAADSLTFTDLMRALKAAQRGSRLVKQILTFSRPSVEGFTTVDLNEVVTEALVLIKASMPRNIQVRTAVPPDPSITRADPTQLHQVIMNLCTNSFHALRESGGVLDINLEQEPIGPEEAHAFGVEPGCWLRLTVSDNGPGIPQEILDKIFDPFFTTKGKTEGTGLGLAVVHGIIKGHRGAIRVSSLAHRRTAFEILLPMQEQTECPLSPADAPAPHEGHGRILFVEDDDDQLHTIPRVLESLGYSVRAFKNPLRALEALREHPAMFDLVLTDFDMPEANGLELAAKIGDIAPQVPVILVSGREVAAEGAARAGNIRTMIHKPYNRNIIADALARVLSRSGSA</sequence>
<dbReference type="PANTHER" id="PTHR43065:SF42">
    <property type="entry name" value="TWO-COMPONENT SENSOR PPRA"/>
    <property type="match status" value="1"/>
</dbReference>
<dbReference type="PRINTS" id="PR00344">
    <property type="entry name" value="BCTRLSENSOR"/>
</dbReference>
<dbReference type="InterPro" id="IPR003594">
    <property type="entry name" value="HATPase_dom"/>
</dbReference>
<dbReference type="InterPro" id="IPR005467">
    <property type="entry name" value="His_kinase_dom"/>
</dbReference>
<feature type="signal peptide" evidence="6">
    <location>
        <begin position="1"/>
        <end position="35"/>
    </location>
</feature>
<dbReference type="Gene3D" id="3.30.565.10">
    <property type="entry name" value="Histidine kinase-like ATPase, C-terminal domain"/>
    <property type="match status" value="1"/>
</dbReference>
<evidence type="ECO:0000256" key="4">
    <source>
        <dbReference type="PROSITE-ProRule" id="PRU00169"/>
    </source>
</evidence>
<feature type="modified residue" description="4-aspartylphosphate" evidence="4">
    <location>
        <position position="1070"/>
    </location>
</feature>
<evidence type="ECO:0000256" key="2">
    <source>
        <dbReference type="ARBA" id="ARBA00012438"/>
    </source>
</evidence>
<keyword evidence="6" id="KW-0732">Signal</keyword>
<dbReference type="InterPro" id="IPR001610">
    <property type="entry name" value="PAC"/>
</dbReference>
<dbReference type="Pfam" id="PF08448">
    <property type="entry name" value="PAS_4"/>
    <property type="match status" value="2"/>
</dbReference>
<keyword evidence="5" id="KW-0472">Membrane</keyword>
<dbReference type="InterPro" id="IPR036890">
    <property type="entry name" value="HATPase_C_sf"/>
</dbReference>
<dbReference type="Gene3D" id="3.40.50.2300">
    <property type="match status" value="3"/>
</dbReference>
<dbReference type="NCBIfam" id="TIGR00229">
    <property type="entry name" value="sensory_box"/>
    <property type="match status" value="3"/>
</dbReference>
<evidence type="ECO:0000259" key="8">
    <source>
        <dbReference type="PROSITE" id="PS50110"/>
    </source>
</evidence>
<feature type="domain" description="PAC" evidence="10">
    <location>
        <begin position="711"/>
        <end position="763"/>
    </location>
</feature>
<evidence type="ECO:0000259" key="10">
    <source>
        <dbReference type="PROSITE" id="PS50113"/>
    </source>
</evidence>
<evidence type="ECO:0000256" key="1">
    <source>
        <dbReference type="ARBA" id="ARBA00000085"/>
    </source>
</evidence>
<keyword evidence="11" id="KW-0808">Transferase</keyword>
<dbReference type="InterPro" id="IPR011006">
    <property type="entry name" value="CheY-like_superfamily"/>
</dbReference>
<protein>
    <recommendedName>
        <fullName evidence="2">histidine kinase</fullName>
        <ecNumber evidence="2">2.7.13.3</ecNumber>
    </recommendedName>
</protein>
<proteinExistence type="predicted"/>
<dbReference type="Pfam" id="PF00072">
    <property type="entry name" value="Response_reg"/>
    <property type="match status" value="1"/>
</dbReference>
<dbReference type="InterPro" id="IPR001789">
    <property type="entry name" value="Sig_transdc_resp-reg_receiver"/>
</dbReference>